<organism evidence="2 3">
    <name type="scientific">Candidatus Coatesbacteria bacterium RBG_13_66_14</name>
    <dbReference type="NCBI Taxonomy" id="1817816"/>
    <lineage>
        <taxon>Bacteria</taxon>
        <taxon>Candidatus Coatesiibacteriota</taxon>
    </lineage>
</organism>
<accession>A0A1F5EWY9</accession>
<dbReference type="STRING" id="1817816.A2Y64_01585"/>
<comment type="caution">
    <text evidence="2">The sequence shown here is derived from an EMBL/GenBank/DDBJ whole genome shotgun (WGS) entry which is preliminary data.</text>
</comment>
<gene>
    <name evidence="2" type="ORF">A2Y64_01585</name>
</gene>
<dbReference type="EMBL" id="MFAF01000137">
    <property type="protein sequence ID" value="OGD71911.1"/>
    <property type="molecule type" value="Genomic_DNA"/>
</dbReference>
<keyword evidence="1" id="KW-0812">Transmembrane</keyword>
<reference evidence="2 3" key="1">
    <citation type="journal article" date="2016" name="Nat. Commun.">
        <title>Thousands of microbial genomes shed light on interconnected biogeochemical processes in an aquifer system.</title>
        <authorList>
            <person name="Anantharaman K."/>
            <person name="Brown C.T."/>
            <person name="Hug L.A."/>
            <person name="Sharon I."/>
            <person name="Castelle C.J."/>
            <person name="Probst A.J."/>
            <person name="Thomas B.C."/>
            <person name="Singh A."/>
            <person name="Wilkins M.J."/>
            <person name="Karaoz U."/>
            <person name="Brodie E.L."/>
            <person name="Williams K.H."/>
            <person name="Hubbard S.S."/>
            <person name="Banfield J.F."/>
        </authorList>
    </citation>
    <scope>NUCLEOTIDE SEQUENCE [LARGE SCALE GENOMIC DNA]</scope>
</reference>
<keyword evidence="1" id="KW-1133">Transmembrane helix</keyword>
<dbReference type="Proteomes" id="UP000177187">
    <property type="component" value="Unassembled WGS sequence"/>
</dbReference>
<feature type="transmembrane region" description="Helical" evidence="1">
    <location>
        <begin position="6"/>
        <end position="26"/>
    </location>
</feature>
<evidence type="ECO:0000256" key="1">
    <source>
        <dbReference type="SAM" id="Phobius"/>
    </source>
</evidence>
<proteinExistence type="predicted"/>
<evidence type="ECO:0000313" key="2">
    <source>
        <dbReference type="EMBL" id="OGD71911.1"/>
    </source>
</evidence>
<feature type="transmembrane region" description="Helical" evidence="1">
    <location>
        <begin position="38"/>
        <end position="57"/>
    </location>
</feature>
<protein>
    <submittedName>
        <fullName evidence="2">Uncharacterized protein</fullName>
    </submittedName>
</protein>
<keyword evidence="1" id="KW-0472">Membrane</keyword>
<sequence>MSLWSAAVVIGFLGWIGCAFGFLRRAVTPEVKFIAPKALFWGGLLLAFWALWIVGLVNA</sequence>
<dbReference type="AlphaFoldDB" id="A0A1F5EWY9"/>
<evidence type="ECO:0000313" key="3">
    <source>
        <dbReference type="Proteomes" id="UP000177187"/>
    </source>
</evidence>
<name>A0A1F5EWY9_9BACT</name>